<feature type="non-terminal residue" evidence="1">
    <location>
        <position position="1"/>
    </location>
</feature>
<evidence type="ECO:0000313" key="2">
    <source>
        <dbReference type="Proteomes" id="UP001642360"/>
    </source>
</evidence>
<reference evidence="1 2" key="1">
    <citation type="submission" date="2024-02" db="EMBL/GenBank/DDBJ databases">
        <authorList>
            <person name="Vignale AGUSTIN F."/>
            <person name="Sosa J E."/>
            <person name="Modenutti C."/>
        </authorList>
    </citation>
    <scope>NUCLEOTIDE SEQUENCE [LARGE SCALE GENOMIC DNA]</scope>
</reference>
<name>A0ABC8TKS4_9AQUA</name>
<dbReference type="EMBL" id="CAUOFW020005419">
    <property type="protein sequence ID" value="CAK9170047.1"/>
    <property type="molecule type" value="Genomic_DNA"/>
</dbReference>
<comment type="caution">
    <text evidence="1">The sequence shown here is derived from an EMBL/GenBank/DDBJ whole genome shotgun (WGS) entry which is preliminary data.</text>
</comment>
<evidence type="ECO:0000313" key="1">
    <source>
        <dbReference type="EMBL" id="CAK9170047.1"/>
    </source>
</evidence>
<protein>
    <submittedName>
        <fullName evidence="1">Uncharacterized protein</fullName>
    </submittedName>
</protein>
<proteinExistence type="predicted"/>
<dbReference type="AlphaFoldDB" id="A0ABC8TKS4"/>
<keyword evidence="2" id="KW-1185">Reference proteome</keyword>
<organism evidence="1 2">
    <name type="scientific">Ilex paraguariensis</name>
    <name type="common">yerba mate</name>
    <dbReference type="NCBI Taxonomy" id="185542"/>
    <lineage>
        <taxon>Eukaryota</taxon>
        <taxon>Viridiplantae</taxon>
        <taxon>Streptophyta</taxon>
        <taxon>Embryophyta</taxon>
        <taxon>Tracheophyta</taxon>
        <taxon>Spermatophyta</taxon>
        <taxon>Magnoliopsida</taxon>
        <taxon>eudicotyledons</taxon>
        <taxon>Gunneridae</taxon>
        <taxon>Pentapetalae</taxon>
        <taxon>asterids</taxon>
        <taxon>campanulids</taxon>
        <taxon>Aquifoliales</taxon>
        <taxon>Aquifoliaceae</taxon>
        <taxon>Ilex</taxon>
    </lineage>
</organism>
<accession>A0ABC8TKS4</accession>
<sequence>RGHEKSSGTVGGQRVRMHSLVKLLTILIEKDLRRAEDDNAQGDGRGDDTAA</sequence>
<dbReference type="Proteomes" id="UP001642360">
    <property type="component" value="Unassembled WGS sequence"/>
</dbReference>
<gene>
    <name evidence="1" type="ORF">ILEXP_LOCUS39533</name>
</gene>